<feature type="region of interest" description="Disordered" evidence="1">
    <location>
        <begin position="204"/>
        <end position="257"/>
    </location>
</feature>
<proteinExistence type="predicted"/>
<accession>A0ABT1JNF9</accession>
<evidence type="ECO:0000313" key="4">
    <source>
        <dbReference type="EMBL" id="MCP2333799.1"/>
    </source>
</evidence>
<reference evidence="4 5" key="2">
    <citation type="submission" date="2022-06" db="EMBL/GenBank/DDBJ databases">
        <title>Genomic Encyclopedia of Type Strains, Phase I: the one thousand microbial genomes (KMG-I) project.</title>
        <authorList>
            <person name="Kyrpides N."/>
        </authorList>
    </citation>
    <scope>NUCLEOTIDE SEQUENCE [LARGE SCALE GENOMIC DNA]</scope>
    <source>
        <strain evidence="4 5">DSM 43889</strain>
    </source>
</reference>
<reference evidence="4 5" key="1">
    <citation type="submission" date="2013-07" db="EMBL/GenBank/DDBJ databases">
        <authorList>
            <consortium name="DOE Joint Genome Institute"/>
            <person name="Reeve W."/>
            <person name="Huntemann M."/>
            <person name="Han J."/>
            <person name="Chen A."/>
            <person name="Kyrpides N."/>
            <person name="Mavromatis K."/>
            <person name="Markowitz V."/>
            <person name="Palaniappan K."/>
            <person name="Ivanova N."/>
            <person name="Schaumberg A."/>
            <person name="Pati A."/>
            <person name="Liolios K."/>
            <person name="Nordberg H.P."/>
            <person name="Cantor M.N."/>
            <person name="Hua S.X."/>
            <person name="Woyke T."/>
        </authorList>
    </citation>
    <scope>NUCLEOTIDE SEQUENCE [LARGE SCALE GENOMIC DNA]</scope>
    <source>
        <strain evidence="4 5">DSM 43889</strain>
    </source>
</reference>
<dbReference type="RefSeq" id="WP_051314018.1">
    <property type="nucleotide sequence ID" value="NZ_AUBJ02000001.1"/>
</dbReference>
<feature type="transmembrane region" description="Helical" evidence="2">
    <location>
        <begin position="154"/>
        <end position="172"/>
    </location>
</feature>
<feature type="transmembrane region" description="Helical" evidence="2">
    <location>
        <begin position="184"/>
        <end position="200"/>
    </location>
</feature>
<evidence type="ECO:0000259" key="3">
    <source>
        <dbReference type="Pfam" id="PF13490"/>
    </source>
</evidence>
<gene>
    <name evidence="4" type="ORF">G443_004069</name>
</gene>
<name>A0ABT1JNF9_ACTCY</name>
<protein>
    <submittedName>
        <fullName evidence="4">Anti-sigma-YlaC factor YlaD, contains Zn-finger domain</fullName>
    </submittedName>
</protein>
<dbReference type="Pfam" id="PF13490">
    <property type="entry name" value="zf-HC2"/>
    <property type="match status" value="1"/>
</dbReference>
<comment type="caution">
    <text evidence="4">The sequence shown here is derived from an EMBL/GenBank/DDBJ whole genome shotgun (WGS) entry which is preliminary data.</text>
</comment>
<keyword evidence="5" id="KW-1185">Reference proteome</keyword>
<keyword evidence="2" id="KW-1133">Transmembrane helix</keyword>
<feature type="transmembrane region" description="Helical" evidence="2">
    <location>
        <begin position="89"/>
        <end position="111"/>
    </location>
</feature>
<dbReference type="InterPro" id="IPR027383">
    <property type="entry name" value="Znf_put"/>
</dbReference>
<feature type="domain" description="Putative zinc-finger" evidence="3">
    <location>
        <begin position="9"/>
        <end position="42"/>
    </location>
</feature>
<evidence type="ECO:0000313" key="5">
    <source>
        <dbReference type="Proteomes" id="UP000791080"/>
    </source>
</evidence>
<evidence type="ECO:0000256" key="2">
    <source>
        <dbReference type="SAM" id="Phobius"/>
    </source>
</evidence>
<dbReference type="Proteomes" id="UP000791080">
    <property type="component" value="Unassembled WGS sequence"/>
</dbReference>
<feature type="compositionally biased region" description="Basic and acidic residues" evidence="1">
    <location>
        <begin position="215"/>
        <end position="233"/>
    </location>
</feature>
<dbReference type="EMBL" id="AUBJ02000001">
    <property type="protein sequence ID" value="MCP2333799.1"/>
    <property type="molecule type" value="Genomic_DNA"/>
</dbReference>
<keyword evidence="2" id="KW-0812">Transmembrane</keyword>
<keyword evidence="2" id="KW-0472">Membrane</keyword>
<feature type="transmembrane region" description="Helical" evidence="2">
    <location>
        <begin position="131"/>
        <end position="147"/>
    </location>
</feature>
<evidence type="ECO:0000256" key="1">
    <source>
        <dbReference type="SAM" id="MobiDB-lite"/>
    </source>
</evidence>
<organism evidence="4 5">
    <name type="scientific">Actinoalloteichus caeruleus DSM 43889</name>
    <dbReference type="NCBI Taxonomy" id="1120930"/>
    <lineage>
        <taxon>Bacteria</taxon>
        <taxon>Bacillati</taxon>
        <taxon>Actinomycetota</taxon>
        <taxon>Actinomycetes</taxon>
        <taxon>Pseudonocardiales</taxon>
        <taxon>Pseudonocardiaceae</taxon>
        <taxon>Actinoalloteichus</taxon>
        <taxon>Actinoalloteichus cyanogriseus</taxon>
    </lineage>
</organism>
<sequence>MADNQGVECETCREALSARIDGEREPVPAEVVARHLESCAPCVFWYRRAQALTRSLRVRPAPRAPDLVDAILLAAPAVGTRRRRPPAHLAVRIALAVVAVVQVLIAVGPYLGVDFGFGHDHSGEPHLLNESTAWNVALGLGMLWASFRVEHARGMVPVFAGFLVVLAGFSVWDLVRGQAPVERVASHLVLLVGLVLLVVVRRRSSGRSPTPGRPDVGDRRVNEAADRDSRESGEADGSPLPGRHLHSASSERHSWVA</sequence>